<keyword evidence="3" id="KW-1185">Reference proteome</keyword>
<dbReference type="SUPFAM" id="SSF51905">
    <property type="entry name" value="FAD/NAD(P)-binding domain"/>
    <property type="match status" value="1"/>
</dbReference>
<evidence type="ECO:0000313" key="3">
    <source>
        <dbReference type="Proteomes" id="UP000636479"/>
    </source>
</evidence>
<dbReference type="Pfam" id="PF07992">
    <property type="entry name" value="Pyr_redox_2"/>
    <property type="match status" value="1"/>
</dbReference>
<organism evidence="2 3">
    <name type="scientific">Mycena indigotica</name>
    <dbReference type="NCBI Taxonomy" id="2126181"/>
    <lineage>
        <taxon>Eukaryota</taxon>
        <taxon>Fungi</taxon>
        <taxon>Dikarya</taxon>
        <taxon>Basidiomycota</taxon>
        <taxon>Agaricomycotina</taxon>
        <taxon>Agaricomycetes</taxon>
        <taxon>Agaricomycetidae</taxon>
        <taxon>Agaricales</taxon>
        <taxon>Marasmiineae</taxon>
        <taxon>Mycenaceae</taxon>
        <taxon>Mycena</taxon>
    </lineage>
</organism>
<dbReference type="EMBL" id="JACAZF010000002">
    <property type="protein sequence ID" value="KAF7312590.1"/>
    <property type="molecule type" value="Genomic_DNA"/>
</dbReference>
<dbReference type="GO" id="GO:0005737">
    <property type="term" value="C:cytoplasm"/>
    <property type="evidence" value="ECO:0007669"/>
    <property type="project" value="TreeGrafter"/>
</dbReference>
<dbReference type="AlphaFoldDB" id="A0A8H6T5R5"/>
<dbReference type="Proteomes" id="UP000636479">
    <property type="component" value="Unassembled WGS sequence"/>
</dbReference>
<dbReference type="GO" id="GO:0004174">
    <property type="term" value="F:electron-transferring-flavoprotein dehydrogenase activity"/>
    <property type="evidence" value="ECO:0007669"/>
    <property type="project" value="TreeGrafter"/>
</dbReference>
<gene>
    <name evidence="2" type="ORF">MIND_00273100</name>
</gene>
<dbReference type="OrthoDB" id="202203at2759"/>
<feature type="domain" description="FAD/NAD(P)-binding" evidence="1">
    <location>
        <begin position="6"/>
        <end position="212"/>
    </location>
</feature>
<name>A0A8H6T5R5_9AGAR</name>
<dbReference type="InterPro" id="IPR036188">
    <property type="entry name" value="FAD/NAD-bd_sf"/>
</dbReference>
<evidence type="ECO:0000259" key="1">
    <source>
        <dbReference type="Pfam" id="PF07992"/>
    </source>
</evidence>
<dbReference type="GO" id="GO:0050660">
    <property type="term" value="F:flavin adenine dinucleotide binding"/>
    <property type="evidence" value="ECO:0007669"/>
    <property type="project" value="TreeGrafter"/>
</dbReference>
<dbReference type="PANTHER" id="PTHR43735:SF11">
    <property type="entry name" value="HYPOTHETICAL OXIDOREDUCTASE (EUROFUNG)"/>
    <property type="match status" value="1"/>
</dbReference>
<dbReference type="InterPro" id="IPR023753">
    <property type="entry name" value="FAD/NAD-binding_dom"/>
</dbReference>
<dbReference type="GeneID" id="59342119"/>
<accession>A0A8H6T5R5</accession>
<dbReference type="Gene3D" id="3.50.50.60">
    <property type="entry name" value="FAD/NAD(P)-binding domain"/>
    <property type="match status" value="1"/>
</dbReference>
<dbReference type="PRINTS" id="PR00368">
    <property type="entry name" value="FADPNR"/>
</dbReference>
<dbReference type="Gene3D" id="3.50.50.100">
    <property type="match status" value="1"/>
</dbReference>
<dbReference type="PANTHER" id="PTHR43735">
    <property type="entry name" value="APOPTOSIS-INDUCING FACTOR 1"/>
    <property type="match status" value="1"/>
</dbReference>
<comment type="caution">
    <text evidence="2">The sequence shown here is derived from an EMBL/GenBank/DDBJ whole genome shotgun (WGS) entry which is preliminary data.</text>
</comment>
<reference evidence="2" key="1">
    <citation type="submission" date="2020-05" db="EMBL/GenBank/DDBJ databases">
        <title>Mycena genomes resolve the evolution of fungal bioluminescence.</title>
        <authorList>
            <person name="Tsai I.J."/>
        </authorList>
    </citation>
    <scope>NUCLEOTIDE SEQUENCE</scope>
    <source>
        <strain evidence="2">171206Taipei</strain>
    </source>
</reference>
<sequence>MTQLKTIVVVGGSYAGTYLIDRLAPQVHKTHQIVLIQKNSHMHHIFAFPRISVVQGFEQKAFVPYTNAFHAAPAQSTTIIQGIVKTIMADCVVLEDGQDIPYEYLVVATGTGRPPLALTSKLDEMQTRRVLQQRIKEANDVVVVGGGAYGLQLAFDAKELYPTKNVTLIHSTIQLMPRFHPRLHEIVTSRATALGIRLIFAVIRHQITRSRKSGRVSEGRRQVVDQGYRSR</sequence>
<evidence type="ECO:0000313" key="2">
    <source>
        <dbReference type="EMBL" id="KAF7312590.1"/>
    </source>
</evidence>
<dbReference type="RefSeq" id="XP_037224698.1">
    <property type="nucleotide sequence ID" value="XM_037359603.1"/>
</dbReference>
<protein>
    <submittedName>
        <fullName evidence="2">FAD/NAD(P)-binding domain-containing protein</fullName>
    </submittedName>
</protein>
<proteinExistence type="predicted"/>